<dbReference type="RefSeq" id="WP_062383016.1">
    <property type="nucleotide sequence ID" value="NZ_CP014544.1"/>
</dbReference>
<name>A0A127M211_9GAMM</name>
<sequence>MNIDVYSPDSYLKGIPHSQFQWLRENAPVYRHPHPDGSSYWVISKHADVMAVSRDFKTFSAERGFVLIDDLPDSTLEMARNQLLGMDPPRHAKPRRAVITRFTSSRLKALEPQIRAIAQEIMRSAQGRDTVDFVDDLAGDLPTAVICELMEIPRDMWPQIRRWSDMQTSASDPDLGGTEEDVLQASIEMGTYGFELACERKGKDGDDLISLLINQEVDGELISEAEFASLFVQIAVAGNETTRGLISSGMYQLLQQPELYRELEAQPEKLPSAVEEMLRWTCPLHYFRRTATCDTDIGGTAIKAEDKVVMLYSSANFDEAVFDQPMQFNIERKHNPHMAFGHGIHLCLGANLARMEARIFFEEFFKHFASIELLGEPSYIRSNSIHAFKTMPAKLLPR</sequence>
<evidence type="ECO:0000256" key="6">
    <source>
        <dbReference type="ARBA" id="ARBA00023033"/>
    </source>
</evidence>
<dbReference type="InterPro" id="IPR002397">
    <property type="entry name" value="Cyt_P450_B"/>
</dbReference>
<dbReference type="Proteomes" id="UP000074119">
    <property type="component" value="Chromosome"/>
</dbReference>
<dbReference type="InterPro" id="IPR001128">
    <property type="entry name" value="Cyt_P450"/>
</dbReference>
<dbReference type="GO" id="GO:0006707">
    <property type="term" value="P:cholesterol catabolic process"/>
    <property type="evidence" value="ECO:0007669"/>
    <property type="project" value="TreeGrafter"/>
</dbReference>
<dbReference type="FunFam" id="1.10.630.10:FF:000018">
    <property type="entry name" value="Cytochrome P450 monooxygenase"/>
    <property type="match status" value="1"/>
</dbReference>
<proteinExistence type="inferred from homology"/>
<keyword evidence="5 7" id="KW-0408">Iron</keyword>
<dbReference type="InterPro" id="IPR036396">
    <property type="entry name" value="Cyt_P450_sf"/>
</dbReference>
<evidence type="ECO:0000313" key="9">
    <source>
        <dbReference type="Proteomes" id="UP000074119"/>
    </source>
</evidence>
<dbReference type="GO" id="GO:0020037">
    <property type="term" value="F:heme binding"/>
    <property type="evidence" value="ECO:0007669"/>
    <property type="project" value="InterPro"/>
</dbReference>
<dbReference type="EMBL" id="CP014544">
    <property type="protein sequence ID" value="AMO67239.1"/>
    <property type="molecule type" value="Genomic_DNA"/>
</dbReference>
<evidence type="ECO:0000256" key="1">
    <source>
        <dbReference type="ARBA" id="ARBA00010617"/>
    </source>
</evidence>
<keyword evidence="4 7" id="KW-0560">Oxidoreductase</keyword>
<dbReference type="PANTHER" id="PTHR46696:SF4">
    <property type="entry name" value="BIOTIN BIOSYNTHESIS CYTOCHROME P450"/>
    <property type="match status" value="1"/>
</dbReference>
<evidence type="ECO:0000256" key="3">
    <source>
        <dbReference type="ARBA" id="ARBA00022723"/>
    </source>
</evidence>
<dbReference type="STRING" id="1470434.AZF00_02505"/>
<evidence type="ECO:0000256" key="7">
    <source>
        <dbReference type="RuleBase" id="RU000461"/>
    </source>
</evidence>
<evidence type="ECO:0000313" key="8">
    <source>
        <dbReference type="EMBL" id="AMO67239.1"/>
    </source>
</evidence>
<reference evidence="8 9" key="1">
    <citation type="submission" date="2015-12" db="EMBL/GenBank/DDBJ databases">
        <authorList>
            <person name="Shamseldin A."/>
            <person name="Moawad H."/>
            <person name="Abd El-Rahim W.M."/>
            <person name="Sadowsky M.J."/>
        </authorList>
    </citation>
    <scope>NUCLEOTIDE SEQUENCE [LARGE SCALE GENOMIC DNA]</scope>
    <source>
        <strain evidence="8 9">SM2</strain>
    </source>
</reference>
<dbReference type="SUPFAM" id="SSF48264">
    <property type="entry name" value="Cytochrome P450"/>
    <property type="match status" value="1"/>
</dbReference>
<comment type="similarity">
    <text evidence="1 7">Belongs to the cytochrome P450 family.</text>
</comment>
<dbReference type="PANTHER" id="PTHR46696">
    <property type="entry name" value="P450, PUTATIVE (EUROFUNG)-RELATED"/>
    <property type="match status" value="1"/>
</dbReference>
<evidence type="ECO:0000256" key="5">
    <source>
        <dbReference type="ARBA" id="ARBA00023004"/>
    </source>
</evidence>
<keyword evidence="2 7" id="KW-0349">Heme</keyword>
<keyword evidence="3 7" id="KW-0479">Metal-binding</keyword>
<keyword evidence="6 7" id="KW-0503">Monooxygenase</keyword>
<organism evidence="8 9">
    <name type="scientific">Zhongshania aliphaticivorans</name>
    <dbReference type="NCBI Taxonomy" id="1470434"/>
    <lineage>
        <taxon>Bacteria</taxon>
        <taxon>Pseudomonadati</taxon>
        <taxon>Pseudomonadota</taxon>
        <taxon>Gammaproteobacteria</taxon>
        <taxon>Cellvibrionales</taxon>
        <taxon>Spongiibacteraceae</taxon>
        <taxon>Zhongshania</taxon>
    </lineage>
</organism>
<dbReference type="Gene3D" id="1.10.630.10">
    <property type="entry name" value="Cytochrome P450"/>
    <property type="match status" value="1"/>
</dbReference>
<protein>
    <submittedName>
        <fullName evidence="8">Cytochrome</fullName>
    </submittedName>
</protein>
<dbReference type="Pfam" id="PF00067">
    <property type="entry name" value="p450"/>
    <property type="match status" value="1"/>
</dbReference>
<accession>A0A127M211</accession>
<dbReference type="CDD" id="cd11033">
    <property type="entry name" value="CYP142-like"/>
    <property type="match status" value="1"/>
</dbReference>
<dbReference type="GO" id="GO:0008395">
    <property type="term" value="F:steroid hydroxylase activity"/>
    <property type="evidence" value="ECO:0007669"/>
    <property type="project" value="TreeGrafter"/>
</dbReference>
<evidence type="ECO:0000256" key="2">
    <source>
        <dbReference type="ARBA" id="ARBA00022617"/>
    </source>
</evidence>
<gene>
    <name evidence="8" type="ORF">AZF00_02505</name>
</gene>
<evidence type="ECO:0000256" key="4">
    <source>
        <dbReference type="ARBA" id="ARBA00023002"/>
    </source>
</evidence>
<dbReference type="GO" id="GO:0036199">
    <property type="term" value="F:cholest-4-en-3-one 26-monooxygenase activity"/>
    <property type="evidence" value="ECO:0007669"/>
    <property type="project" value="TreeGrafter"/>
</dbReference>
<dbReference type="AlphaFoldDB" id="A0A127M211"/>
<dbReference type="GO" id="GO:0005506">
    <property type="term" value="F:iron ion binding"/>
    <property type="evidence" value="ECO:0007669"/>
    <property type="project" value="InterPro"/>
</dbReference>
<dbReference type="KEGG" id="zal:AZF00_02505"/>
<dbReference type="InterPro" id="IPR017972">
    <property type="entry name" value="Cyt_P450_CS"/>
</dbReference>
<dbReference type="PROSITE" id="PS00086">
    <property type="entry name" value="CYTOCHROME_P450"/>
    <property type="match status" value="1"/>
</dbReference>
<dbReference type="PRINTS" id="PR00359">
    <property type="entry name" value="BP450"/>
</dbReference>